<evidence type="ECO:0000313" key="1">
    <source>
        <dbReference type="EMBL" id="KAK3943597.1"/>
    </source>
</evidence>
<evidence type="ECO:0000313" key="2">
    <source>
        <dbReference type="Proteomes" id="UP001303473"/>
    </source>
</evidence>
<protein>
    <submittedName>
        <fullName evidence="1">Uncharacterized protein</fullName>
    </submittedName>
</protein>
<name>A0AAN6ND50_9PEZI</name>
<organism evidence="1 2">
    <name type="scientific">Diplogelasinospora grovesii</name>
    <dbReference type="NCBI Taxonomy" id="303347"/>
    <lineage>
        <taxon>Eukaryota</taxon>
        <taxon>Fungi</taxon>
        <taxon>Dikarya</taxon>
        <taxon>Ascomycota</taxon>
        <taxon>Pezizomycotina</taxon>
        <taxon>Sordariomycetes</taxon>
        <taxon>Sordariomycetidae</taxon>
        <taxon>Sordariales</taxon>
        <taxon>Diplogelasinosporaceae</taxon>
        <taxon>Diplogelasinospora</taxon>
    </lineage>
</organism>
<sequence>MVVIKPSAEVEEEMLRVHRPWWGHLFILIPPSAGPVVKLVAPAVVKLVAPAVVKLVAPAEVKLLELPEVKLAAPDLSTGTRGEYLITIIRGIDGMVANPRLGRSINYVFSQFSRKRILLEEDVNMPNGFSGYSVGKSDYPRRSEAVHTQRLRPGSDARASDGFFVLWGMRTVKKGQDAYAYPHYSVQSWRSVTGKAYSRDDEASMLKQSFYDRFCELLGDIRSDVDVDVDYERGYLGYTTRIDSGLEVKTRISGREFLGRSVLEVTVEILGAAGFQVHSRNSLKAKM</sequence>
<comment type="caution">
    <text evidence="1">The sequence shown here is derived from an EMBL/GenBank/DDBJ whole genome shotgun (WGS) entry which is preliminary data.</text>
</comment>
<gene>
    <name evidence="1" type="ORF">QBC46DRAFT_405377</name>
</gene>
<reference evidence="2" key="1">
    <citation type="journal article" date="2023" name="Mol. Phylogenet. Evol.">
        <title>Genome-scale phylogeny and comparative genomics of the fungal order Sordariales.</title>
        <authorList>
            <person name="Hensen N."/>
            <person name="Bonometti L."/>
            <person name="Westerberg I."/>
            <person name="Brannstrom I.O."/>
            <person name="Guillou S."/>
            <person name="Cros-Aarteil S."/>
            <person name="Calhoun S."/>
            <person name="Haridas S."/>
            <person name="Kuo A."/>
            <person name="Mondo S."/>
            <person name="Pangilinan J."/>
            <person name="Riley R."/>
            <person name="LaButti K."/>
            <person name="Andreopoulos B."/>
            <person name="Lipzen A."/>
            <person name="Chen C."/>
            <person name="Yan M."/>
            <person name="Daum C."/>
            <person name="Ng V."/>
            <person name="Clum A."/>
            <person name="Steindorff A."/>
            <person name="Ohm R.A."/>
            <person name="Martin F."/>
            <person name="Silar P."/>
            <person name="Natvig D.O."/>
            <person name="Lalanne C."/>
            <person name="Gautier V."/>
            <person name="Ament-Velasquez S.L."/>
            <person name="Kruys A."/>
            <person name="Hutchinson M.I."/>
            <person name="Powell A.J."/>
            <person name="Barry K."/>
            <person name="Miller A.N."/>
            <person name="Grigoriev I.V."/>
            <person name="Debuchy R."/>
            <person name="Gladieux P."/>
            <person name="Hiltunen Thoren M."/>
            <person name="Johannesson H."/>
        </authorList>
    </citation>
    <scope>NUCLEOTIDE SEQUENCE [LARGE SCALE GENOMIC DNA]</scope>
    <source>
        <strain evidence="2">CBS 340.73</strain>
    </source>
</reference>
<proteinExistence type="predicted"/>
<dbReference type="AlphaFoldDB" id="A0AAN6ND50"/>
<dbReference type="EMBL" id="MU853765">
    <property type="protein sequence ID" value="KAK3943597.1"/>
    <property type="molecule type" value="Genomic_DNA"/>
</dbReference>
<keyword evidence="2" id="KW-1185">Reference proteome</keyword>
<dbReference type="Proteomes" id="UP001303473">
    <property type="component" value="Unassembled WGS sequence"/>
</dbReference>
<accession>A0AAN6ND50</accession>